<organism evidence="2 3">
    <name type="scientific">Dreissena polymorpha</name>
    <name type="common">Zebra mussel</name>
    <name type="synonym">Mytilus polymorpha</name>
    <dbReference type="NCBI Taxonomy" id="45954"/>
    <lineage>
        <taxon>Eukaryota</taxon>
        <taxon>Metazoa</taxon>
        <taxon>Spiralia</taxon>
        <taxon>Lophotrochozoa</taxon>
        <taxon>Mollusca</taxon>
        <taxon>Bivalvia</taxon>
        <taxon>Autobranchia</taxon>
        <taxon>Heteroconchia</taxon>
        <taxon>Euheterodonta</taxon>
        <taxon>Imparidentia</taxon>
        <taxon>Neoheterodontei</taxon>
        <taxon>Myida</taxon>
        <taxon>Dreissenoidea</taxon>
        <taxon>Dreissenidae</taxon>
        <taxon>Dreissena</taxon>
    </lineage>
</organism>
<dbReference type="Proteomes" id="UP000828390">
    <property type="component" value="Unassembled WGS sequence"/>
</dbReference>
<name>A0A9D4JCN2_DREPO</name>
<evidence type="ECO:0000313" key="2">
    <source>
        <dbReference type="EMBL" id="KAH3803628.1"/>
    </source>
</evidence>
<dbReference type="AlphaFoldDB" id="A0A9D4JCN2"/>
<evidence type="ECO:0000256" key="1">
    <source>
        <dbReference type="SAM" id="MobiDB-lite"/>
    </source>
</evidence>
<protein>
    <submittedName>
        <fullName evidence="2">Uncharacterized protein</fullName>
    </submittedName>
</protein>
<gene>
    <name evidence="2" type="ORF">DPMN_131894</name>
</gene>
<feature type="compositionally biased region" description="Basic and acidic residues" evidence="1">
    <location>
        <begin position="1"/>
        <end position="18"/>
    </location>
</feature>
<dbReference type="EMBL" id="JAIWYP010000006">
    <property type="protein sequence ID" value="KAH3803628.1"/>
    <property type="molecule type" value="Genomic_DNA"/>
</dbReference>
<evidence type="ECO:0000313" key="3">
    <source>
        <dbReference type="Proteomes" id="UP000828390"/>
    </source>
</evidence>
<keyword evidence="3" id="KW-1185">Reference proteome</keyword>
<sequence>MEQENISKEKKNREKESAPRPYRGAGGRHARLATLTPNVVYKEYEAVQNSAKKTDLWNSNVAQLNLKYGRTLKNEPQNNVATGTTAKSNITVPAKCNITVPNPRSLKEMQMAYFQHQNSLAVTQEAYYLKMASLADTLNVLADISIAKIHTN</sequence>
<proteinExistence type="predicted"/>
<feature type="region of interest" description="Disordered" evidence="1">
    <location>
        <begin position="1"/>
        <end position="31"/>
    </location>
</feature>
<comment type="caution">
    <text evidence="2">The sequence shown here is derived from an EMBL/GenBank/DDBJ whole genome shotgun (WGS) entry which is preliminary data.</text>
</comment>
<accession>A0A9D4JCN2</accession>
<reference evidence="2" key="1">
    <citation type="journal article" date="2019" name="bioRxiv">
        <title>The Genome of the Zebra Mussel, Dreissena polymorpha: A Resource for Invasive Species Research.</title>
        <authorList>
            <person name="McCartney M.A."/>
            <person name="Auch B."/>
            <person name="Kono T."/>
            <person name="Mallez S."/>
            <person name="Zhang Y."/>
            <person name="Obille A."/>
            <person name="Becker A."/>
            <person name="Abrahante J.E."/>
            <person name="Garbe J."/>
            <person name="Badalamenti J.P."/>
            <person name="Herman A."/>
            <person name="Mangelson H."/>
            <person name="Liachko I."/>
            <person name="Sullivan S."/>
            <person name="Sone E.D."/>
            <person name="Koren S."/>
            <person name="Silverstein K.A.T."/>
            <person name="Beckman K.B."/>
            <person name="Gohl D.M."/>
        </authorList>
    </citation>
    <scope>NUCLEOTIDE SEQUENCE</scope>
    <source>
        <strain evidence="2">Duluth1</strain>
        <tissue evidence="2">Whole animal</tissue>
    </source>
</reference>
<reference evidence="2" key="2">
    <citation type="submission" date="2020-11" db="EMBL/GenBank/DDBJ databases">
        <authorList>
            <person name="McCartney M.A."/>
            <person name="Auch B."/>
            <person name="Kono T."/>
            <person name="Mallez S."/>
            <person name="Becker A."/>
            <person name="Gohl D.M."/>
            <person name="Silverstein K.A.T."/>
            <person name="Koren S."/>
            <person name="Bechman K.B."/>
            <person name="Herman A."/>
            <person name="Abrahante J.E."/>
            <person name="Garbe J."/>
        </authorList>
    </citation>
    <scope>NUCLEOTIDE SEQUENCE</scope>
    <source>
        <strain evidence="2">Duluth1</strain>
        <tissue evidence="2">Whole animal</tissue>
    </source>
</reference>